<feature type="non-terminal residue" evidence="2">
    <location>
        <position position="1"/>
    </location>
</feature>
<sequence>DAWAFRQMLATGNSREEALAMSRHFAQYAEQQDAQNSNQKPNTVLGAVSQEIDNHFRTHPPAGERLQRLQSLETEPSEGRATKG</sequence>
<evidence type="ECO:0000256" key="1">
    <source>
        <dbReference type="SAM" id="MobiDB-lite"/>
    </source>
</evidence>
<feature type="compositionally biased region" description="Polar residues" evidence="1">
    <location>
        <begin position="29"/>
        <end position="42"/>
    </location>
</feature>
<evidence type="ECO:0000313" key="2">
    <source>
        <dbReference type="EMBL" id="GAG34779.1"/>
    </source>
</evidence>
<name>X0WUU8_9ZZZZ</name>
<accession>X0WUU8</accession>
<dbReference type="AlphaFoldDB" id="X0WUU8"/>
<dbReference type="EMBL" id="BARS01040347">
    <property type="protein sequence ID" value="GAG34779.1"/>
    <property type="molecule type" value="Genomic_DNA"/>
</dbReference>
<gene>
    <name evidence="2" type="ORF">S01H1_61526</name>
</gene>
<organism evidence="2">
    <name type="scientific">marine sediment metagenome</name>
    <dbReference type="NCBI Taxonomy" id="412755"/>
    <lineage>
        <taxon>unclassified sequences</taxon>
        <taxon>metagenomes</taxon>
        <taxon>ecological metagenomes</taxon>
    </lineage>
</organism>
<reference evidence="2" key="1">
    <citation type="journal article" date="2014" name="Front. Microbiol.">
        <title>High frequency of phylogenetically diverse reductive dehalogenase-homologous genes in deep subseafloor sedimentary metagenomes.</title>
        <authorList>
            <person name="Kawai M."/>
            <person name="Futagami T."/>
            <person name="Toyoda A."/>
            <person name="Takaki Y."/>
            <person name="Nishi S."/>
            <person name="Hori S."/>
            <person name="Arai W."/>
            <person name="Tsubouchi T."/>
            <person name="Morono Y."/>
            <person name="Uchiyama I."/>
            <person name="Ito T."/>
            <person name="Fujiyama A."/>
            <person name="Inagaki F."/>
            <person name="Takami H."/>
        </authorList>
    </citation>
    <scope>NUCLEOTIDE SEQUENCE</scope>
    <source>
        <strain evidence="2">Expedition CK06-06</strain>
    </source>
</reference>
<proteinExistence type="predicted"/>
<feature type="region of interest" description="Disordered" evidence="1">
    <location>
        <begin position="29"/>
        <end position="84"/>
    </location>
</feature>
<protein>
    <submittedName>
        <fullName evidence="2">Uncharacterized protein</fullName>
    </submittedName>
</protein>
<comment type="caution">
    <text evidence="2">The sequence shown here is derived from an EMBL/GenBank/DDBJ whole genome shotgun (WGS) entry which is preliminary data.</text>
</comment>